<accession>A0A2D3WQH5</accession>
<dbReference type="Gene3D" id="3.40.50.1980">
    <property type="entry name" value="Nitrogenase molybdenum iron protein domain"/>
    <property type="match status" value="2"/>
</dbReference>
<sequence>MVFGGVIVAIVIGISFFSPKPQAKQTEGEVKPIVSVSTFPLYEAARNIAGDELEVHNIIPLGGDAHMFSPNPTQVAEISNASLFIYNGAGFETWAESLKNTLPKTTQIIDMSQHVAMQKSEEEHEEGHDEEHQHGAYDPHYWLDIDNMIKMTQTLDAEFSKRLPSKAEIFHGNAATYIGELQKLKAEYTKGLAECNNRTLVSNHDAFGYLAHSNKLENISVVGLSSDEQPSAKNIADIIATVKEHGVKTIFFEEMINDNVSQTIARETGAKAVPLQPLENISQDELKSHQTYLTIMRENLKKLREAMECR</sequence>
<dbReference type="PANTHER" id="PTHR42953:SF3">
    <property type="entry name" value="HIGH-AFFINITY ZINC UPTAKE SYSTEM PROTEIN ZNUA"/>
    <property type="match status" value="1"/>
</dbReference>
<dbReference type="InterPro" id="IPR006128">
    <property type="entry name" value="Lipoprotein_PsaA-like"/>
</dbReference>
<evidence type="ECO:0000256" key="3">
    <source>
        <dbReference type="ARBA" id="ARBA00022729"/>
    </source>
</evidence>
<dbReference type="InterPro" id="IPR006127">
    <property type="entry name" value="ZnuA-like"/>
</dbReference>
<dbReference type="PRINTS" id="PR00691">
    <property type="entry name" value="ADHESINB"/>
</dbReference>
<dbReference type="InterPro" id="IPR050492">
    <property type="entry name" value="Bact_metal-bind_prot9"/>
</dbReference>
<comment type="similarity">
    <text evidence="1 4">Belongs to the bacterial solute-binding protein 9 family.</text>
</comment>
<evidence type="ECO:0000313" key="5">
    <source>
        <dbReference type="EMBL" id="DAB39519.1"/>
    </source>
</evidence>
<dbReference type="Pfam" id="PF01297">
    <property type="entry name" value="ZnuA"/>
    <property type="match status" value="1"/>
</dbReference>
<dbReference type="GO" id="GO:0030001">
    <property type="term" value="P:metal ion transport"/>
    <property type="evidence" value="ECO:0007669"/>
    <property type="project" value="InterPro"/>
</dbReference>
<dbReference type="PANTHER" id="PTHR42953">
    <property type="entry name" value="HIGH-AFFINITY ZINC UPTAKE SYSTEM PROTEIN ZNUA-RELATED"/>
    <property type="match status" value="1"/>
</dbReference>
<organism evidence="5 6">
    <name type="scientific">Sulfuricurvum kujiense</name>
    <dbReference type="NCBI Taxonomy" id="148813"/>
    <lineage>
        <taxon>Bacteria</taxon>
        <taxon>Pseudomonadati</taxon>
        <taxon>Campylobacterota</taxon>
        <taxon>Epsilonproteobacteria</taxon>
        <taxon>Campylobacterales</taxon>
        <taxon>Sulfurimonadaceae</taxon>
        <taxon>Sulfuricurvum</taxon>
    </lineage>
</organism>
<dbReference type="GO" id="GO:0046872">
    <property type="term" value="F:metal ion binding"/>
    <property type="evidence" value="ECO:0007669"/>
    <property type="project" value="InterPro"/>
</dbReference>
<protein>
    <recommendedName>
        <fullName evidence="7">Periplasmic solute binding protein</fullName>
    </recommendedName>
</protein>
<evidence type="ECO:0000313" key="6">
    <source>
        <dbReference type="Proteomes" id="UP000228859"/>
    </source>
</evidence>
<dbReference type="Proteomes" id="UP000228859">
    <property type="component" value="Unassembled WGS sequence"/>
</dbReference>
<dbReference type="InterPro" id="IPR006129">
    <property type="entry name" value="AdhesinB"/>
</dbReference>
<reference evidence="5 6" key="1">
    <citation type="journal article" date="2017" name="Front. Microbiol.">
        <title>Comparative Genomic Analysis of the Class Epsilonproteobacteria and Proposed Reclassification to Epsilonbacteraeota (phyl. nov.).</title>
        <authorList>
            <person name="Waite D.W."/>
            <person name="Vanwonterghem I."/>
            <person name="Rinke C."/>
            <person name="Parks D.H."/>
            <person name="Zhang Y."/>
            <person name="Takai K."/>
            <person name="Sievert S.M."/>
            <person name="Simon J."/>
            <person name="Campbell B.J."/>
            <person name="Hanson T.E."/>
            <person name="Woyke T."/>
            <person name="Klotz M.G."/>
            <person name="Hugenholtz P."/>
        </authorList>
    </citation>
    <scope>NUCLEOTIDE SEQUENCE [LARGE SCALE GENOMIC DNA]</scope>
    <source>
        <strain evidence="5">UBA12443</strain>
    </source>
</reference>
<comment type="caution">
    <text evidence="5">The sequence shown here is derived from an EMBL/GenBank/DDBJ whole genome shotgun (WGS) entry which is preliminary data.</text>
</comment>
<evidence type="ECO:0000256" key="4">
    <source>
        <dbReference type="RuleBase" id="RU003512"/>
    </source>
</evidence>
<gene>
    <name evidence="5" type="ORF">CFH83_00335</name>
</gene>
<dbReference type="GO" id="GO:0007155">
    <property type="term" value="P:cell adhesion"/>
    <property type="evidence" value="ECO:0007669"/>
    <property type="project" value="InterPro"/>
</dbReference>
<evidence type="ECO:0000256" key="2">
    <source>
        <dbReference type="ARBA" id="ARBA00022448"/>
    </source>
</evidence>
<keyword evidence="3" id="KW-0732">Signal</keyword>
<dbReference type="SUPFAM" id="SSF53807">
    <property type="entry name" value="Helical backbone' metal receptor"/>
    <property type="match status" value="1"/>
</dbReference>
<evidence type="ECO:0008006" key="7">
    <source>
        <dbReference type="Google" id="ProtNLM"/>
    </source>
</evidence>
<dbReference type="AlphaFoldDB" id="A0A2D3WQH5"/>
<dbReference type="PRINTS" id="PR00690">
    <property type="entry name" value="ADHESNFAMILY"/>
</dbReference>
<name>A0A2D3WQH5_9BACT</name>
<dbReference type="EMBL" id="DLUI01000005">
    <property type="protein sequence ID" value="DAB39519.1"/>
    <property type="molecule type" value="Genomic_DNA"/>
</dbReference>
<evidence type="ECO:0000256" key="1">
    <source>
        <dbReference type="ARBA" id="ARBA00011028"/>
    </source>
</evidence>
<proteinExistence type="inferred from homology"/>
<keyword evidence="2 4" id="KW-0813">Transport</keyword>